<keyword evidence="1" id="KW-1133">Transmembrane helix</keyword>
<evidence type="ECO:0000259" key="3">
    <source>
        <dbReference type="Pfam" id="PF20990"/>
    </source>
</evidence>
<evidence type="ECO:0000313" key="4">
    <source>
        <dbReference type="EMBL" id="KRN95659.1"/>
    </source>
</evidence>
<feature type="domain" description="Predicted membrane protein YciQ-like C-terminal" evidence="3">
    <location>
        <begin position="304"/>
        <end position="536"/>
    </location>
</feature>
<sequence>MDEGNGGLVMKKQTQWWLMIVTTIIFMLGLGIVGRADGYDITKYDVHVNVLKNGDADLTQHVTYNFDGDFHGVTYKQTLGGIAGVDDPTVSVKGKNGREINLPVTSDEQNNTVKVTKTQDALLLKVFHKISEQRATFTYRYRLHGVVTNYADTARLNWKIVGDGWSVPLHNVRVVIQLPETNIDKLQAWTHGPTDGQTTVDKKNGRITLTVAQNPEESFIESDLLFPTSVTAANPRIVNEKKKVAVQKEERSLAEKANAQRKNAVKTTKVMLGTLAAIVVGLLGGTGMYLWRRPANRRKPTVPIDHWYDVPRVAPALAEGLTNGRIPDVHGLTGEMLVAVNQRELKIEPEEKTFRLTQVGKLSNKVLKFLINDVGDGESVTMKAVKHFGKKDKEGRLTKRYDAWQSDVEDQRQTYLDAHNVALRRWWLVLGVVVSALAALAVLLIFYLPVSLRASLLIISGLVVIGVWVTAIWQRRRINQYTDEGAQLLNELNGFKRMLKDVGHFNTAKVGDLVLWEQILPYAAAFGLAKQVTDALATDFGTEALVGTGLIFPLYFGPGFASDFDSGFQGGLSSAISSSASNLSSTSGGSGGFSGGSSGGFGGGSGGGAF</sequence>
<evidence type="ECO:0000259" key="2">
    <source>
        <dbReference type="Pfam" id="PF09972"/>
    </source>
</evidence>
<evidence type="ECO:0000256" key="1">
    <source>
        <dbReference type="SAM" id="Phobius"/>
    </source>
</evidence>
<dbReference type="AlphaFoldDB" id="A0A0R2L1P9"/>
<accession>A0A0R2L1P9</accession>
<keyword evidence="1" id="KW-0812">Transmembrane</keyword>
<feature type="domain" description="DUF2207" evidence="2">
    <location>
        <begin position="40"/>
        <end position="226"/>
    </location>
</feature>
<keyword evidence="5" id="KW-1185">Reference proteome</keyword>
<dbReference type="PATRIC" id="fig|348151.3.peg.1808"/>
<feature type="transmembrane region" description="Helical" evidence="1">
    <location>
        <begin position="454"/>
        <end position="473"/>
    </location>
</feature>
<feature type="transmembrane region" description="Helical" evidence="1">
    <location>
        <begin position="426"/>
        <end position="448"/>
    </location>
</feature>
<organism evidence="4 5">
    <name type="scientific">Furfurilactobacillus siliginis</name>
    <dbReference type="NCBI Taxonomy" id="348151"/>
    <lineage>
        <taxon>Bacteria</taxon>
        <taxon>Bacillati</taxon>
        <taxon>Bacillota</taxon>
        <taxon>Bacilli</taxon>
        <taxon>Lactobacillales</taxon>
        <taxon>Lactobacillaceae</taxon>
        <taxon>Furfurilactobacillus</taxon>
    </lineage>
</organism>
<evidence type="ECO:0000313" key="5">
    <source>
        <dbReference type="Proteomes" id="UP000051139"/>
    </source>
</evidence>
<protein>
    <submittedName>
        <fullName evidence="4">Integral membrane protein</fullName>
    </submittedName>
</protein>
<dbReference type="InterPro" id="IPR018702">
    <property type="entry name" value="DUF2207"/>
</dbReference>
<reference evidence="4 5" key="1">
    <citation type="journal article" date="2015" name="Genome Announc.">
        <title>Expanding the biotechnology potential of lactobacilli through comparative genomics of 213 strains and associated genera.</title>
        <authorList>
            <person name="Sun Z."/>
            <person name="Harris H.M."/>
            <person name="McCann A."/>
            <person name="Guo C."/>
            <person name="Argimon S."/>
            <person name="Zhang W."/>
            <person name="Yang X."/>
            <person name="Jeffery I.B."/>
            <person name="Cooney J.C."/>
            <person name="Kagawa T.F."/>
            <person name="Liu W."/>
            <person name="Song Y."/>
            <person name="Salvetti E."/>
            <person name="Wrobel A."/>
            <person name="Rasinkangas P."/>
            <person name="Parkhill J."/>
            <person name="Rea M.C."/>
            <person name="O'Sullivan O."/>
            <person name="Ritari J."/>
            <person name="Douillard F.P."/>
            <person name="Paul Ross R."/>
            <person name="Yang R."/>
            <person name="Briner A.E."/>
            <person name="Felis G.E."/>
            <person name="de Vos W.M."/>
            <person name="Barrangou R."/>
            <person name="Klaenhammer T.R."/>
            <person name="Caufield P.W."/>
            <person name="Cui Y."/>
            <person name="Zhang H."/>
            <person name="O'Toole P.W."/>
        </authorList>
    </citation>
    <scope>NUCLEOTIDE SEQUENCE [LARGE SCALE GENOMIC DNA]</scope>
    <source>
        <strain evidence="4 5">DSM 22696</strain>
    </source>
</reference>
<comment type="caution">
    <text evidence="4">The sequence shown here is derived from an EMBL/GenBank/DDBJ whole genome shotgun (WGS) entry which is preliminary data.</text>
</comment>
<dbReference type="Pfam" id="PF09972">
    <property type="entry name" value="DUF2207"/>
    <property type="match status" value="1"/>
</dbReference>
<gene>
    <name evidence="4" type="ORF">IV55_GL001757</name>
</gene>
<proteinExistence type="predicted"/>
<dbReference type="Proteomes" id="UP000051139">
    <property type="component" value="Unassembled WGS sequence"/>
</dbReference>
<dbReference type="Pfam" id="PF20990">
    <property type="entry name" value="DUF2207_C"/>
    <property type="match status" value="1"/>
</dbReference>
<dbReference type="InterPro" id="IPR048389">
    <property type="entry name" value="YciQ-like_C"/>
</dbReference>
<feature type="transmembrane region" description="Helical" evidence="1">
    <location>
        <begin position="16"/>
        <end position="34"/>
    </location>
</feature>
<name>A0A0R2L1P9_9LACO</name>
<keyword evidence="1" id="KW-0472">Membrane</keyword>
<dbReference type="STRING" id="348151.IV55_GL001757"/>
<dbReference type="EMBL" id="JQCB01000007">
    <property type="protein sequence ID" value="KRN95659.1"/>
    <property type="molecule type" value="Genomic_DNA"/>
</dbReference>
<feature type="transmembrane region" description="Helical" evidence="1">
    <location>
        <begin position="270"/>
        <end position="291"/>
    </location>
</feature>